<comment type="function">
    <text evidence="8">Catalyzes the conversion of 2 pyruvate molecules into acetolactate in the first common step of the biosynthetic pathway of the branched-amino acids such as leucine, isoleucine, and valine.</text>
</comment>
<dbReference type="InterPro" id="IPR054480">
    <property type="entry name" value="AHAS_small-like_ACT"/>
</dbReference>
<comment type="pathway">
    <text evidence="1 8">Amino-acid biosynthesis; L-isoleucine biosynthesis; L-isoleucine from 2-oxobutanoate: step 1/4.</text>
</comment>
<dbReference type="NCBIfam" id="TIGR00119">
    <property type="entry name" value="acolac_sm"/>
    <property type="match status" value="1"/>
</dbReference>
<dbReference type="EMBL" id="JAAAMV010000009">
    <property type="protein sequence ID" value="NBD24802.1"/>
    <property type="molecule type" value="Genomic_DNA"/>
</dbReference>
<dbReference type="GO" id="GO:0003984">
    <property type="term" value="F:acetolactate synthase activity"/>
    <property type="evidence" value="ECO:0007669"/>
    <property type="project" value="UniProtKB-EC"/>
</dbReference>
<sequence length="172" mass="18856">MKRHTISVLVNNHPGVLQRVAGLFGRRGFNIDSITVGQSEEPGYSRMIIATSGDDKLLEQVHKQLYKLIDVVRIDELTAYPLVERELALVKVSAVSEAKAIILGIVDPFRAAVIDVGKRHLIVQGVGEQEKIDALIELLRPYGIMEITRTGLTAMSRGETAETATPDAALTR</sequence>
<comment type="subunit">
    <text evidence="4 8">Dimer of large and small chains.</text>
</comment>
<dbReference type="Pfam" id="PF22629">
    <property type="entry name" value="ACT_AHAS_ss"/>
    <property type="match status" value="1"/>
</dbReference>
<accession>A0ABW9XQ72</accession>
<evidence type="ECO:0000256" key="6">
    <source>
        <dbReference type="ARBA" id="ARBA00023304"/>
    </source>
</evidence>
<keyword evidence="11" id="KW-1185">Reference proteome</keyword>
<keyword evidence="5 8" id="KW-0028">Amino-acid biosynthesis</keyword>
<dbReference type="CDD" id="cd04878">
    <property type="entry name" value="ACT_AHAS"/>
    <property type="match status" value="1"/>
</dbReference>
<feature type="domain" description="ACT" evidence="9">
    <location>
        <begin position="5"/>
        <end position="79"/>
    </location>
</feature>
<protein>
    <recommendedName>
        <fullName evidence="8">Acetolactate synthase small subunit</fullName>
        <shortName evidence="8">AHAS</shortName>
        <shortName evidence="8">ALS</shortName>
        <ecNumber evidence="8">2.2.1.6</ecNumber>
    </recommendedName>
    <alternativeName>
        <fullName evidence="8">Acetohydroxy-acid synthase small subunit</fullName>
    </alternativeName>
</protein>
<dbReference type="InterPro" id="IPR019455">
    <property type="entry name" value="Acetolactate_synth_ssu_C"/>
</dbReference>
<dbReference type="Pfam" id="PF10369">
    <property type="entry name" value="ALS_ss_C"/>
    <property type="match status" value="1"/>
</dbReference>
<comment type="catalytic activity">
    <reaction evidence="7 8">
        <text>2 pyruvate + H(+) = (2S)-2-acetolactate + CO2</text>
        <dbReference type="Rhea" id="RHEA:25249"/>
        <dbReference type="ChEBI" id="CHEBI:15361"/>
        <dbReference type="ChEBI" id="CHEBI:15378"/>
        <dbReference type="ChEBI" id="CHEBI:16526"/>
        <dbReference type="ChEBI" id="CHEBI:58476"/>
        <dbReference type="EC" id="2.2.1.6"/>
    </reaction>
</comment>
<dbReference type="Gene3D" id="3.30.70.1150">
    <property type="entry name" value="ACT-like. Chain A, domain 2"/>
    <property type="match status" value="1"/>
</dbReference>
<dbReference type="PANTHER" id="PTHR30239:SF0">
    <property type="entry name" value="ACETOLACTATE SYNTHASE SMALL SUBUNIT 1, CHLOROPLASTIC"/>
    <property type="match status" value="1"/>
</dbReference>
<dbReference type="SUPFAM" id="SSF55021">
    <property type="entry name" value="ACT-like"/>
    <property type="match status" value="2"/>
</dbReference>
<keyword evidence="6 8" id="KW-0100">Branched-chain amino acid biosynthesis</keyword>
<evidence type="ECO:0000256" key="4">
    <source>
        <dbReference type="ARBA" id="ARBA00011744"/>
    </source>
</evidence>
<evidence type="ECO:0000256" key="7">
    <source>
        <dbReference type="ARBA" id="ARBA00048670"/>
    </source>
</evidence>
<dbReference type="EC" id="2.2.1.6" evidence="8"/>
<dbReference type="PANTHER" id="PTHR30239">
    <property type="entry name" value="ACETOLACTATE SYNTHASE SMALL SUBUNIT"/>
    <property type="match status" value="1"/>
</dbReference>
<organism evidence="10 11">
    <name type="scientific">Paenibacillus glycinis</name>
    <dbReference type="NCBI Taxonomy" id="2697035"/>
    <lineage>
        <taxon>Bacteria</taxon>
        <taxon>Bacillati</taxon>
        <taxon>Bacillota</taxon>
        <taxon>Bacilli</taxon>
        <taxon>Bacillales</taxon>
        <taxon>Paenibacillaceae</taxon>
        <taxon>Paenibacillus</taxon>
    </lineage>
</organism>
<evidence type="ECO:0000256" key="8">
    <source>
        <dbReference type="RuleBase" id="RU368092"/>
    </source>
</evidence>
<reference evidence="10 11" key="1">
    <citation type="submission" date="2020-01" db="EMBL/GenBank/DDBJ databases">
        <title>Paenibacillus soybeanensis sp. nov. isolated from the nodules of soybean (Glycine max(L.) Merr).</title>
        <authorList>
            <person name="Wang H."/>
        </authorList>
    </citation>
    <scope>NUCLEOTIDE SEQUENCE [LARGE SCALE GENOMIC DNA]</scope>
    <source>
        <strain evidence="10 11">T1</strain>
    </source>
</reference>
<name>A0ABW9XQ72_9BACL</name>
<evidence type="ECO:0000256" key="2">
    <source>
        <dbReference type="ARBA" id="ARBA00005025"/>
    </source>
</evidence>
<dbReference type="Gene3D" id="3.30.70.260">
    <property type="match status" value="1"/>
</dbReference>
<dbReference type="Proteomes" id="UP000665561">
    <property type="component" value="Unassembled WGS sequence"/>
</dbReference>
<evidence type="ECO:0000313" key="11">
    <source>
        <dbReference type="Proteomes" id="UP000665561"/>
    </source>
</evidence>
<dbReference type="InterPro" id="IPR045865">
    <property type="entry name" value="ACT-like_dom_sf"/>
</dbReference>
<dbReference type="RefSeq" id="WP_161743613.1">
    <property type="nucleotide sequence ID" value="NZ_JAAAMV010000009.1"/>
</dbReference>
<evidence type="ECO:0000313" key="10">
    <source>
        <dbReference type="EMBL" id="NBD24802.1"/>
    </source>
</evidence>
<dbReference type="InterPro" id="IPR027271">
    <property type="entry name" value="Acetolactate_synth/TF_NikR_C"/>
</dbReference>
<gene>
    <name evidence="10" type="primary">ilvN</name>
    <name evidence="10" type="ORF">GT019_13035</name>
</gene>
<comment type="caution">
    <text evidence="10">The sequence shown here is derived from an EMBL/GenBank/DDBJ whole genome shotgun (WGS) entry which is preliminary data.</text>
</comment>
<evidence type="ECO:0000259" key="9">
    <source>
        <dbReference type="PROSITE" id="PS51671"/>
    </source>
</evidence>
<dbReference type="InterPro" id="IPR039557">
    <property type="entry name" value="AHAS_ACT"/>
</dbReference>
<dbReference type="InterPro" id="IPR002912">
    <property type="entry name" value="ACT_dom"/>
</dbReference>
<evidence type="ECO:0000256" key="1">
    <source>
        <dbReference type="ARBA" id="ARBA00004974"/>
    </source>
</evidence>
<evidence type="ECO:0000256" key="5">
    <source>
        <dbReference type="ARBA" id="ARBA00022605"/>
    </source>
</evidence>
<comment type="similarity">
    <text evidence="3 8">Belongs to the acetolactate synthase small subunit family.</text>
</comment>
<dbReference type="NCBIfam" id="NF008864">
    <property type="entry name" value="PRK11895.1"/>
    <property type="match status" value="1"/>
</dbReference>
<comment type="pathway">
    <text evidence="2 8">Amino-acid biosynthesis; L-valine biosynthesis; L-valine from pyruvate: step 1/4.</text>
</comment>
<keyword evidence="8 10" id="KW-0808">Transferase</keyword>
<dbReference type="InterPro" id="IPR004789">
    <property type="entry name" value="Acetalactate_synth_ssu"/>
</dbReference>
<proteinExistence type="inferred from homology"/>
<dbReference type="PROSITE" id="PS51671">
    <property type="entry name" value="ACT"/>
    <property type="match status" value="1"/>
</dbReference>
<evidence type="ECO:0000256" key="3">
    <source>
        <dbReference type="ARBA" id="ARBA00006341"/>
    </source>
</evidence>